<comment type="caution">
    <text evidence="1">The sequence shown here is derived from an EMBL/GenBank/DDBJ whole genome shotgun (WGS) entry which is preliminary data.</text>
</comment>
<keyword evidence="2" id="KW-1185">Reference proteome</keyword>
<gene>
    <name evidence="1" type="ORF">AJ78_00790</name>
</gene>
<dbReference type="EMBL" id="LGRN01000014">
    <property type="protein sequence ID" value="OJD19260.1"/>
    <property type="molecule type" value="Genomic_DNA"/>
</dbReference>
<sequence>MMNINNVHPRHVVFHQELHRNDYAAIFFVSVQRFDCGMKVHHDHRGHGSINEPETTAYRRLQSYDAPQFCGSIEKLEPELWQPNLNVFINDTELPKCDIY</sequence>
<protein>
    <submittedName>
        <fullName evidence="1">Uncharacterized protein</fullName>
    </submittedName>
</protein>
<evidence type="ECO:0000313" key="1">
    <source>
        <dbReference type="EMBL" id="OJD19260.1"/>
    </source>
</evidence>
<dbReference type="Proteomes" id="UP000182235">
    <property type="component" value="Unassembled WGS sequence"/>
</dbReference>
<dbReference type="OrthoDB" id="4185642at2759"/>
<name>A0A1J9QTR4_9EURO</name>
<organism evidence="1 2">
    <name type="scientific">Emergomyces pasteurianus Ep9510</name>
    <dbReference type="NCBI Taxonomy" id="1447872"/>
    <lineage>
        <taxon>Eukaryota</taxon>
        <taxon>Fungi</taxon>
        <taxon>Dikarya</taxon>
        <taxon>Ascomycota</taxon>
        <taxon>Pezizomycotina</taxon>
        <taxon>Eurotiomycetes</taxon>
        <taxon>Eurotiomycetidae</taxon>
        <taxon>Onygenales</taxon>
        <taxon>Ajellomycetaceae</taxon>
        <taxon>Emergomyces</taxon>
    </lineage>
</organism>
<proteinExistence type="predicted"/>
<reference evidence="1 2" key="1">
    <citation type="submission" date="2015-07" db="EMBL/GenBank/DDBJ databases">
        <title>Emmonsia species relationships and genome sequence.</title>
        <authorList>
            <consortium name="The Broad Institute Genomics Platform"/>
            <person name="Cuomo C.A."/>
            <person name="Munoz J.F."/>
            <person name="Imamovic A."/>
            <person name="Priest M.E."/>
            <person name="Young S."/>
            <person name="Clay O.K."/>
            <person name="McEwen J.G."/>
        </authorList>
    </citation>
    <scope>NUCLEOTIDE SEQUENCE [LARGE SCALE GENOMIC DNA]</scope>
    <source>
        <strain evidence="1 2">UAMH 9510</strain>
    </source>
</reference>
<dbReference type="AlphaFoldDB" id="A0A1J9QTR4"/>
<dbReference type="VEuPathDB" id="FungiDB:AJ78_00790"/>
<accession>A0A1J9QTR4</accession>
<evidence type="ECO:0000313" key="2">
    <source>
        <dbReference type="Proteomes" id="UP000182235"/>
    </source>
</evidence>